<name>A0A0A9I2H2_ARUDO</name>
<dbReference type="EMBL" id="GBRH01158523">
    <property type="protein sequence ID" value="JAE39373.1"/>
    <property type="molecule type" value="Transcribed_RNA"/>
</dbReference>
<dbReference type="AlphaFoldDB" id="A0A0A9I2H2"/>
<protein>
    <submittedName>
        <fullName evidence="1">Uncharacterized protein</fullName>
    </submittedName>
</protein>
<proteinExistence type="predicted"/>
<organism evidence="1">
    <name type="scientific">Arundo donax</name>
    <name type="common">Giant reed</name>
    <name type="synonym">Donax arundinaceus</name>
    <dbReference type="NCBI Taxonomy" id="35708"/>
    <lineage>
        <taxon>Eukaryota</taxon>
        <taxon>Viridiplantae</taxon>
        <taxon>Streptophyta</taxon>
        <taxon>Embryophyta</taxon>
        <taxon>Tracheophyta</taxon>
        <taxon>Spermatophyta</taxon>
        <taxon>Magnoliopsida</taxon>
        <taxon>Liliopsida</taxon>
        <taxon>Poales</taxon>
        <taxon>Poaceae</taxon>
        <taxon>PACMAD clade</taxon>
        <taxon>Arundinoideae</taxon>
        <taxon>Arundineae</taxon>
        <taxon>Arundo</taxon>
    </lineage>
</organism>
<accession>A0A0A9I2H2</accession>
<sequence>MLTLLCQGELNMIVNLEGALK</sequence>
<reference evidence="1" key="2">
    <citation type="journal article" date="2015" name="Data Brief">
        <title>Shoot transcriptome of the giant reed, Arundo donax.</title>
        <authorList>
            <person name="Barrero R.A."/>
            <person name="Guerrero F.D."/>
            <person name="Moolhuijzen P."/>
            <person name="Goolsby J.A."/>
            <person name="Tidwell J."/>
            <person name="Bellgard S.E."/>
            <person name="Bellgard M.I."/>
        </authorList>
    </citation>
    <scope>NUCLEOTIDE SEQUENCE</scope>
    <source>
        <tissue evidence="1">Shoot tissue taken approximately 20 cm above the soil surface</tissue>
    </source>
</reference>
<reference evidence="1" key="1">
    <citation type="submission" date="2014-09" db="EMBL/GenBank/DDBJ databases">
        <authorList>
            <person name="Magalhaes I.L.F."/>
            <person name="Oliveira U."/>
            <person name="Santos F.R."/>
            <person name="Vidigal T.H.D.A."/>
            <person name="Brescovit A.D."/>
            <person name="Santos A.J."/>
        </authorList>
    </citation>
    <scope>NUCLEOTIDE SEQUENCE</scope>
    <source>
        <tissue evidence="1">Shoot tissue taken approximately 20 cm above the soil surface</tissue>
    </source>
</reference>
<evidence type="ECO:0000313" key="1">
    <source>
        <dbReference type="EMBL" id="JAE39373.1"/>
    </source>
</evidence>